<accession>A0A6A5SGX9</accession>
<dbReference type="Proteomes" id="UP000800038">
    <property type="component" value="Unassembled WGS sequence"/>
</dbReference>
<protein>
    <submittedName>
        <fullName evidence="3">Uncharacterized protein</fullName>
    </submittedName>
</protein>
<evidence type="ECO:0000313" key="3">
    <source>
        <dbReference type="EMBL" id="KAF1937756.1"/>
    </source>
</evidence>
<sequence>MSVTWPAFIFPPPLPGSAFSPKPSNHQHGNVHWYLESALQNQSNYPVDGFGPSSTSIRVNDFIAPRWVEPEGTQSAFSEWVYALELWCLVCLPTKGGRERWGNGEAGFPWCNNDTSNATDTSSRADSVLYIPRGGSDLTMRVPGPNLTETTQGDKSRWENTTLACTIAMHLGQEKTGSGAWERPMALSQLFIVSNKPRGGALEYPQSPPYMYNETYPLGTPSKTADERWDEFFPSGFPLPSSVPTPHICGSTRYKNCRHDGWYGWSVGKRFGLIFGALVGFLLIAYMLYRHCGGAKLEWVKVREKKKPILLSELRAQQRRDEQAAAERASTGQGNGSERQYAEEQTAAVDEPLPTYHETVNDQERMLATYAIRRDNAAAAALPPSYPPPAADVISPAPALYSPPSFSNPPFPSDLISSSPLPPIPSYPPPASATYHPPPQAR</sequence>
<feature type="transmembrane region" description="Helical" evidence="2">
    <location>
        <begin position="271"/>
        <end position="289"/>
    </location>
</feature>
<gene>
    <name evidence="3" type="ORF">EJ02DRAFT_47589</name>
</gene>
<keyword evidence="4" id="KW-1185">Reference proteome</keyword>
<reference evidence="3" key="1">
    <citation type="journal article" date="2020" name="Stud. Mycol.">
        <title>101 Dothideomycetes genomes: a test case for predicting lifestyles and emergence of pathogens.</title>
        <authorList>
            <person name="Haridas S."/>
            <person name="Albert R."/>
            <person name="Binder M."/>
            <person name="Bloem J."/>
            <person name="Labutti K."/>
            <person name="Salamov A."/>
            <person name="Andreopoulos B."/>
            <person name="Baker S."/>
            <person name="Barry K."/>
            <person name="Bills G."/>
            <person name="Bluhm B."/>
            <person name="Cannon C."/>
            <person name="Castanera R."/>
            <person name="Culley D."/>
            <person name="Daum C."/>
            <person name="Ezra D."/>
            <person name="Gonzalez J."/>
            <person name="Henrissat B."/>
            <person name="Kuo A."/>
            <person name="Liang C."/>
            <person name="Lipzen A."/>
            <person name="Lutzoni F."/>
            <person name="Magnuson J."/>
            <person name="Mondo S."/>
            <person name="Nolan M."/>
            <person name="Ohm R."/>
            <person name="Pangilinan J."/>
            <person name="Park H.-J."/>
            <person name="Ramirez L."/>
            <person name="Alfaro M."/>
            <person name="Sun H."/>
            <person name="Tritt A."/>
            <person name="Yoshinaga Y."/>
            <person name="Zwiers L.-H."/>
            <person name="Turgeon B."/>
            <person name="Goodwin S."/>
            <person name="Spatafora J."/>
            <person name="Crous P."/>
            <person name="Grigoriev I."/>
        </authorList>
    </citation>
    <scope>NUCLEOTIDE SEQUENCE</scope>
    <source>
        <strain evidence="3">CBS 161.51</strain>
    </source>
</reference>
<name>A0A6A5SGX9_9PLEO</name>
<feature type="compositionally biased region" description="Pro residues" evidence="1">
    <location>
        <begin position="420"/>
        <end position="442"/>
    </location>
</feature>
<evidence type="ECO:0000256" key="2">
    <source>
        <dbReference type="SAM" id="Phobius"/>
    </source>
</evidence>
<keyword evidence="2" id="KW-1133">Transmembrane helix</keyword>
<proteinExistence type="predicted"/>
<dbReference type="AlphaFoldDB" id="A0A6A5SGX9"/>
<keyword evidence="2" id="KW-0472">Membrane</keyword>
<organism evidence="3 4">
    <name type="scientific">Clathrospora elynae</name>
    <dbReference type="NCBI Taxonomy" id="706981"/>
    <lineage>
        <taxon>Eukaryota</taxon>
        <taxon>Fungi</taxon>
        <taxon>Dikarya</taxon>
        <taxon>Ascomycota</taxon>
        <taxon>Pezizomycotina</taxon>
        <taxon>Dothideomycetes</taxon>
        <taxon>Pleosporomycetidae</taxon>
        <taxon>Pleosporales</taxon>
        <taxon>Diademaceae</taxon>
        <taxon>Clathrospora</taxon>
    </lineage>
</organism>
<feature type="region of interest" description="Disordered" evidence="1">
    <location>
        <begin position="387"/>
        <end position="442"/>
    </location>
</feature>
<keyword evidence="2" id="KW-0812">Transmembrane</keyword>
<feature type="region of interest" description="Disordered" evidence="1">
    <location>
        <begin position="321"/>
        <end position="356"/>
    </location>
</feature>
<evidence type="ECO:0000256" key="1">
    <source>
        <dbReference type="SAM" id="MobiDB-lite"/>
    </source>
</evidence>
<dbReference type="OrthoDB" id="3676242at2759"/>
<evidence type="ECO:0000313" key="4">
    <source>
        <dbReference type="Proteomes" id="UP000800038"/>
    </source>
</evidence>
<dbReference type="EMBL" id="ML976127">
    <property type="protein sequence ID" value="KAF1937756.1"/>
    <property type="molecule type" value="Genomic_DNA"/>
</dbReference>